<dbReference type="EMBL" id="CAVLEF010000007">
    <property type="protein sequence ID" value="CAK1545844.1"/>
    <property type="molecule type" value="Genomic_DNA"/>
</dbReference>
<feature type="chain" id="PRO_5043875083" evidence="2">
    <location>
        <begin position="19"/>
        <end position="354"/>
    </location>
</feature>
<sequence length="354" mass="40434">MNFVCIVASLMILQVSASFRDELQGALHSVQHGFGKLLNDVVFDVTDTVHCTISAVEHVLTLNGLMRNKSPYGHKCRNGLRSSIDARDSNDPLENFIKTRAALEAKKFDVVPSEIHNSIDRINTTLRHAFENRNGQQKIESISKVLKDETEQLTKVSNMLRQELNSISKNVNTELEKFDNDVTNVWSQKRNRPNNNGNTREISGNTINWQTLQLHENRQHRTGGPRNSDERSSNQDAYNDAKREFDQMRDAAEKNDDSNGIPKNFRDVAQRERNKLNTKSDDYSGSIFNVDAKLDKFSPFYDPDQENSEEHKRVIDTAFNVIRDSERNEQIMEALKHTNSGTDVFASGRSIFNF</sequence>
<gene>
    <name evidence="3" type="ORF">LNINA_LOCUS5459</name>
</gene>
<keyword evidence="2" id="KW-0732">Signal</keyword>
<feature type="signal peptide" evidence="2">
    <location>
        <begin position="1"/>
        <end position="18"/>
    </location>
</feature>
<dbReference type="AlphaFoldDB" id="A0AAV1JC92"/>
<proteinExistence type="predicted"/>
<comment type="caution">
    <text evidence="3">The sequence shown here is derived from an EMBL/GenBank/DDBJ whole genome shotgun (WGS) entry which is preliminary data.</text>
</comment>
<organism evidence="3 4">
    <name type="scientific">Leptosia nina</name>
    <dbReference type="NCBI Taxonomy" id="320188"/>
    <lineage>
        <taxon>Eukaryota</taxon>
        <taxon>Metazoa</taxon>
        <taxon>Ecdysozoa</taxon>
        <taxon>Arthropoda</taxon>
        <taxon>Hexapoda</taxon>
        <taxon>Insecta</taxon>
        <taxon>Pterygota</taxon>
        <taxon>Neoptera</taxon>
        <taxon>Endopterygota</taxon>
        <taxon>Lepidoptera</taxon>
        <taxon>Glossata</taxon>
        <taxon>Ditrysia</taxon>
        <taxon>Papilionoidea</taxon>
        <taxon>Pieridae</taxon>
        <taxon>Pierinae</taxon>
        <taxon>Leptosia</taxon>
    </lineage>
</organism>
<feature type="compositionally biased region" description="Polar residues" evidence="1">
    <location>
        <begin position="184"/>
        <end position="214"/>
    </location>
</feature>
<evidence type="ECO:0000313" key="3">
    <source>
        <dbReference type="EMBL" id="CAK1545844.1"/>
    </source>
</evidence>
<name>A0AAV1JC92_9NEOP</name>
<reference evidence="3 4" key="1">
    <citation type="submission" date="2023-11" db="EMBL/GenBank/DDBJ databases">
        <authorList>
            <person name="Okamura Y."/>
        </authorList>
    </citation>
    <scope>NUCLEOTIDE SEQUENCE [LARGE SCALE GENOMIC DNA]</scope>
</reference>
<keyword evidence="4" id="KW-1185">Reference proteome</keyword>
<feature type="region of interest" description="Disordered" evidence="1">
    <location>
        <begin position="184"/>
        <end position="238"/>
    </location>
</feature>
<evidence type="ECO:0000256" key="2">
    <source>
        <dbReference type="SAM" id="SignalP"/>
    </source>
</evidence>
<dbReference type="Proteomes" id="UP001497472">
    <property type="component" value="Unassembled WGS sequence"/>
</dbReference>
<evidence type="ECO:0000313" key="4">
    <source>
        <dbReference type="Proteomes" id="UP001497472"/>
    </source>
</evidence>
<accession>A0AAV1JC92</accession>
<protein>
    <submittedName>
        <fullName evidence="3">Uncharacterized protein</fullName>
    </submittedName>
</protein>
<feature type="compositionally biased region" description="Basic and acidic residues" evidence="1">
    <location>
        <begin position="227"/>
        <end position="238"/>
    </location>
</feature>
<evidence type="ECO:0000256" key="1">
    <source>
        <dbReference type="SAM" id="MobiDB-lite"/>
    </source>
</evidence>